<keyword evidence="3" id="KW-0509">mRNA transport</keyword>
<evidence type="ECO:0000256" key="8">
    <source>
        <dbReference type="SAM" id="MobiDB-lite"/>
    </source>
</evidence>
<feature type="compositionally biased region" description="Low complexity" evidence="8">
    <location>
        <begin position="74"/>
        <end position="99"/>
    </location>
</feature>
<evidence type="ECO:0000256" key="5">
    <source>
        <dbReference type="ARBA" id="ARBA00023010"/>
    </source>
</evidence>
<feature type="region of interest" description="Disordered" evidence="8">
    <location>
        <begin position="1"/>
        <end position="244"/>
    </location>
</feature>
<dbReference type="GO" id="GO:0008139">
    <property type="term" value="F:nuclear localization sequence binding"/>
    <property type="evidence" value="ECO:0007669"/>
    <property type="project" value="InterPro"/>
</dbReference>
<proteinExistence type="predicted"/>
<evidence type="ECO:0008006" key="11">
    <source>
        <dbReference type="Google" id="ProtNLM"/>
    </source>
</evidence>
<feature type="compositionally biased region" description="Polar residues" evidence="8">
    <location>
        <begin position="100"/>
        <end position="115"/>
    </location>
</feature>
<dbReference type="InterPro" id="IPR025574">
    <property type="entry name" value="Nucleoporin_FG_rpt"/>
</dbReference>
<feature type="compositionally biased region" description="Low complexity" evidence="8">
    <location>
        <begin position="203"/>
        <end position="218"/>
    </location>
</feature>
<feature type="compositionally biased region" description="Low complexity" evidence="8">
    <location>
        <begin position="156"/>
        <end position="167"/>
    </location>
</feature>
<evidence type="ECO:0000256" key="6">
    <source>
        <dbReference type="ARBA" id="ARBA00023132"/>
    </source>
</evidence>
<sequence length="475" mass="52100">MKPATGTTSIFGNTQPQQQQASGSAFGQTQQNTNPFGGFGQNQQNQQQAGGSLFGQPQQQQQQPQQPTTNIFGQPQQQAQQPSGGLFGQPQQQQQQQQPTSNLFGQTQQQPTGSLFGQPQQQQQQQPAGGLFGQPQQQQQPQQQSNIFGGGLFGANTSTNTQQPQQSGLFGSTTTNPLQPQATLAPGAFGNTGTGGAFGNLGGSSLFGSKSQQPQQQQVSGFAQPAGALQTPGPPPFTKSTKFNDLPDEVKKILENIDTFIQGRVQICKELQQRKLGDEPMKSREAIRQLNKELINTATTIRNDLHMTKDLKTKVDQAVEDTIVATRIIDGFRNIQSGNTYLKDHAAFPLEYVEKSFLQKVLSYHRTRYFTRVTDQMKERLTWYKSTIEQIERKLASASNSMQTPQSIAATLQAQHATFLALASRTAAVDAELQKIKALYTQLWRSKTGSIRDPFDDVVKSNEVNDFGLSGLHVR</sequence>
<gene>
    <name evidence="9" type="ORF">CVT26_001990</name>
</gene>
<dbReference type="Proteomes" id="UP000284706">
    <property type="component" value="Unassembled WGS sequence"/>
</dbReference>
<reference evidence="9 10" key="1">
    <citation type="journal article" date="2018" name="Evol. Lett.">
        <title>Horizontal gene cluster transfer increased hallucinogenic mushroom diversity.</title>
        <authorList>
            <person name="Reynolds H.T."/>
            <person name="Vijayakumar V."/>
            <person name="Gluck-Thaler E."/>
            <person name="Korotkin H.B."/>
            <person name="Matheny P.B."/>
            <person name="Slot J.C."/>
        </authorList>
    </citation>
    <scope>NUCLEOTIDE SEQUENCE [LARGE SCALE GENOMIC DNA]</scope>
    <source>
        <strain evidence="9 10">SRW20</strain>
    </source>
</reference>
<protein>
    <recommendedName>
        <fullName evidence="11">Nucleoporin Nup54 alpha-helical domain-containing protein</fullName>
    </recommendedName>
</protein>
<evidence type="ECO:0000256" key="1">
    <source>
        <dbReference type="ARBA" id="ARBA00004567"/>
    </source>
</evidence>
<evidence type="ECO:0000313" key="9">
    <source>
        <dbReference type="EMBL" id="PPQ64592.1"/>
    </source>
</evidence>
<keyword evidence="5" id="KW-0811">Translocation</keyword>
<dbReference type="Gene3D" id="6.10.140.1350">
    <property type="match status" value="1"/>
</dbReference>
<feature type="compositionally biased region" description="Gly residues" evidence="8">
    <location>
        <begin position="190"/>
        <end position="202"/>
    </location>
</feature>
<feature type="compositionally biased region" description="Polar residues" evidence="8">
    <location>
        <begin position="1"/>
        <end position="13"/>
    </location>
</feature>
<dbReference type="GO" id="GO:0015031">
    <property type="term" value="P:protein transport"/>
    <property type="evidence" value="ECO:0007669"/>
    <property type="project" value="UniProtKB-KW"/>
</dbReference>
<comment type="caution">
    <text evidence="9">The sequence shown here is derived from an EMBL/GenBank/DDBJ whole genome shotgun (WGS) entry which is preliminary data.</text>
</comment>
<comment type="subcellular location">
    <subcellularLocation>
        <location evidence="1">Nucleus</location>
        <location evidence="1">Nuclear pore complex</location>
    </subcellularLocation>
</comment>
<dbReference type="GO" id="GO:0051028">
    <property type="term" value="P:mRNA transport"/>
    <property type="evidence" value="ECO:0007669"/>
    <property type="project" value="UniProtKB-KW"/>
</dbReference>
<dbReference type="GO" id="GO:0017056">
    <property type="term" value="F:structural constituent of nuclear pore"/>
    <property type="evidence" value="ECO:0007669"/>
    <property type="project" value="InterPro"/>
</dbReference>
<evidence type="ECO:0000256" key="4">
    <source>
        <dbReference type="ARBA" id="ARBA00022927"/>
    </source>
</evidence>
<feature type="compositionally biased region" description="Low complexity" evidence="8">
    <location>
        <begin position="117"/>
        <end position="144"/>
    </location>
</feature>
<dbReference type="Pfam" id="PF13634">
    <property type="entry name" value="Nucleoporin_FG"/>
    <property type="match status" value="2"/>
</dbReference>
<organism evidence="9 10">
    <name type="scientific">Gymnopilus dilepis</name>
    <dbReference type="NCBI Taxonomy" id="231916"/>
    <lineage>
        <taxon>Eukaryota</taxon>
        <taxon>Fungi</taxon>
        <taxon>Dikarya</taxon>
        <taxon>Basidiomycota</taxon>
        <taxon>Agaricomycotina</taxon>
        <taxon>Agaricomycetes</taxon>
        <taxon>Agaricomycetidae</taxon>
        <taxon>Agaricales</taxon>
        <taxon>Agaricineae</taxon>
        <taxon>Hymenogastraceae</taxon>
        <taxon>Gymnopilus</taxon>
    </lineage>
</organism>
<accession>A0A409VC45</accession>
<keyword evidence="4" id="KW-0653">Protein transport</keyword>
<evidence type="ECO:0000256" key="2">
    <source>
        <dbReference type="ARBA" id="ARBA00022448"/>
    </source>
</evidence>
<dbReference type="AlphaFoldDB" id="A0A409VC45"/>
<evidence type="ECO:0000256" key="7">
    <source>
        <dbReference type="ARBA" id="ARBA00023242"/>
    </source>
</evidence>
<dbReference type="STRING" id="231916.A0A409VC45"/>
<dbReference type="InterPro" id="IPR024882">
    <property type="entry name" value="NUP58/p45/49"/>
</dbReference>
<dbReference type="GO" id="GO:0005643">
    <property type="term" value="C:nuclear pore"/>
    <property type="evidence" value="ECO:0007669"/>
    <property type="project" value="UniProtKB-SubCell"/>
</dbReference>
<dbReference type="PANTHER" id="PTHR13437:SF2">
    <property type="entry name" value="NUCLEOPORIN P58_P45"/>
    <property type="match status" value="1"/>
</dbReference>
<dbReference type="OrthoDB" id="2538017at2759"/>
<dbReference type="PANTHER" id="PTHR13437">
    <property type="entry name" value="NUCLEOPORIN P58/P45 NUCLEOPORIN-LIKE PROTEIN 1"/>
    <property type="match status" value="1"/>
</dbReference>
<name>A0A409VC45_9AGAR</name>
<evidence type="ECO:0000313" key="10">
    <source>
        <dbReference type="Proteomes" id="UP000284706"/>
    </source>
</evidence>
<keyword evidence="2" id="KW-0813">Transport</keyword>
<keyword evidence="7" id="KW-0539">Nucleus</keyword>
<keyword evidence="10" id="KW-1185">Reference proteome</keyword>
<feature type="compositionally biased region" description="Low complexity" evidence="8">
    <location>
        <begin position="14"/>
        <end position="67"/>
    </location>
</feature>
<dbReference type="InParanoid" id="A0A409VC45"/>
<keyword evidence="6" id="KW-0906">Nuclear pore complex</keyword>
<dbReference type="FunCoup" id="A0A409VC45">
    <property type="interactions" value="56"/>
</dbReference>
<feature type="compositionally biased region" description="Polar residues" evidence="8">
    <location>
        <begin position="168"/>
        <end position="182"/>
    </location>
</feature>
<evidence type="ECO:0000256" key="3">
    <source>
        <dbReference type="ARBA" id="ARBA00022816"/>
    </source>
</evidence>
<dbReference type="EMBL" id="NHYE01005665">
    <property type="protein sequence ID" value="PPQ64592.1"/>
    <property type="molecule type" value="Genomic_DNA"/>
</dbReference>